<evidence type="ECO:0000256" key="1">
    <source>
        <dbReference type="PIRNR" id="PIRNR006615"/>
    </source>
</evidence>
<organism evidence="4 5">
    <name type="scientific">Halobaculum marinum</name>
    <dbReference type="NCBI Taxonomy" id="3031996"/>
    <lineage>
        <taxon>Archaea</taxon>
        <taxon>Methanobacteriati</taxon>
        <taxon>Methanobacteriota</taxon>
        <taxon>Stenosarchaea group</taxon>
        <taxon>Halobacteria</taxon>
        <taxon>Halobacteriales</taxon>
        <taxon>Haloferacaceae</taxon>
        <taxon>Halobaculum</taxon>
    </lineage>
</organism>
<comment type="cofactor">
    <cofactor evidence="2">
        <name>Zn(2+)</name>
        <dbReference type="ChEBI" id="CHEBI:29105"/>
    </cofactor>
    <text evidence="2">Binds 1 zinc ion per subunit.</text>
</comment>
<feature type="binding site" evidence="2">
    <location>
        <position position="306"/>
    </location>
    <ligand>
        <name>Zn(2+)</name>
        <dbReference type="ChEBI" id="CHEBI:29105"/>
        <note>catalytic</note>
    </ligand>
</feature>
<dbReference type="EC" id="3.4.17.19" evidence="1"/>
<dbReference type="GO" id="GO:0006508">
    <property type="term" value="P:proteolysis"/>
    <property type="evidence" value="ECO:0007669"/>
    <property type="project" value="UniProtKB-UniRule"/>
</dbReference>
<dbReference type="InterPro" id="IPR001333">
    <property type="entry name" value="Peptidase_M32_Taq"/>
</dbReference>
<keyword evidence="1 4" id="KW-0378">Hydrolase</keyword>
<keyword evidence="1 2" id="KW-0479">Metal-binding</keyword>
<dbReference type="Proteomes" id="UP001596388">
    <property type="component" value="Unassembled WGS sequence"/>
</dbReference>
<dbReference type="PRINTS" id="PR00998">
    <property type="entry name" value="CRBOXYPTASET"/>
</dbReference>
<comment type="function">
    <text evidence="1">Broad specificity carboxypetidase that releases amino acids sequentially from the C-terminus, including neutral, aromatic, polar and basic residues.</text>
</comment>
<dbReference type="RefSeq" id="WP_276237721.1">
    <property type="nucleotide sequence ID" value="NZ_CP119989.1"/>
</dbReference>
<keyword evidence="1" id="KW-0482">Metalloprotease</keyword>
<comment type="caution">
    <text evidence="4">The sequence shown here is derived from an EMBL/GenBank/DDBJ whole genome shotgun (WGS) entry which is preliminary data.</text>
</comment>
<accession>A0ABD5X2I7</accession>
<keyword evidence="5" id="KW-1185">Reference proteome</keyword>
<sequence>MAPPQTDLESTVTDDAPEAYRDLMDRYARVANLESGAGVLYWDQQVMMPTGGTPARGKQLSALSATTHEKLTSDAMADALDAAEDADLNDEQAANVREVRRRHDRNRSLPEELVEELTEQQSHSQQVWQDAKADDDFAHFAPTLETLRDLHVERAEAIDPDRPAYEVMYEDGEPYLPLERLEEIFEELKAGLVPLIEDIADSAVDLPSPFVAAGPYDDDTQRGLSDAVLDLLAYPDDRGRLDVSAHPFTSGNQFDARITTRFKPEDPMDAFTATVHEFGHASYELGLPDDRFGEPLGASLSSGVHESQSRFWENHVARTEPFWEGFVEEANDHLGTDATAREAYAAVNQIYPDNLIRVEADELTYHLHIILRCEIDRAFVEGDIGVDEIPAVWNEKMDDYLGVVPPTDTDGCLQDIHWSSRFAAFQGYTIGSVLAAQLDHAMRAELGDDRVDDLIREGDLEPLWEWMTENVHSHGRRYPTDELVEEATGEPLTAEYFLDYVEEKFGDLYDL</sequence>
<evidence type="ECO:0000313" key="5">
    <source>
        <dbReference type="Proteomes" id="UP001596388"/>
    </source>
</evidence>
<comment type="similarity">
    <text evidence="1">Belongs to the peptidase M32 family.</text>
</comment>
<feature type="binding site" evidence="2">
    <location>
        <position position="276"/>
    </location>
    <ligand>
        <name>Zn(2+)</name>
        <dbReference type="ChEBI" id="CHEBI:29105"/>
        <note>catalytic</note>
    </ligand>
</feature>
<dbReference type="PROSITE" id="PS52034">
    <property type="entry name" value="PEPTIDASE_M32"/>
    <property type="match status" value="1"/>
</dbReference>
<dbReference type="GO" id="GO:0046872">
    <property type="term" value="F:metal ion binding"/>
    <property type="evidence" value="ECO:0007669"/>
    <property type="project" value="UniProtKB-KW"/>
</dbReference>
<dbReference type="GO" id="GO:0004181">
    <property type="term" value="F:metallocarboxypeptidase activity"/>
    <property type="evidence" value="ECO:0007669"/>
    <property type="project" value="UniProtKB-UniRule"/>
</dbReference>
<feature type="active site" description="Proton donor/acceptor" evidence="3">
    <location>
        <position position="277"/>
    </location>
</feature>
<dbReference type="GeneID" id="79271306"/>
<evidence type="ECO:0000313" key="4">
    <source>
        <dbReference type="EMBL" id="MFC7097782.1"/>
    </source>
</evidence>
<keyword evidence="1" id="KW-0645">Protease</keyword>
<dbReference type="SUPFAM" id="SSF55486">
    <property type="entry name" value="Metalloproteases ('zincins'), catalytic domain"/>
    <property type="match status" value="1"/>
</dbReference>
<proteinExistence type="inferred from homology"/>
<dbReference type="PANTHER" id="PTHR34217">
    <property type="entry name" value="METAL-DEPENDENT CARBOXYPEPTIDASE"/>
    <property type="match status" value="1"/>
</dbReference>
<protein>
    <recommendedName>
        <fullName evidence="1">Metal-dependent carboxypeptidase</fullName>
        <ecNumber evidence="1">3.4.17.19</ecNumber>
    </recommendedName>
</protein>
<dbReference type="Gene3D" id="1.10.1370.30">
    <property type="match status" value="1"/>
</dbReference>
<gene>
    <name evidence="4" type="ORF">ACFQKD_10745</name>
</gene>
<feature type="binding site" evidence="2">
    <location>
        <position position="280"/>
    </location>
    <ligand>
        <name>Zn(2+)</name>
        <dbReference type="ChEBI" id="CHEBI:29105"/>
        <note>catalytic</note>
    </ligand>
</feature>
<evidence type="ECO:0000256" key="2">
    <source>
        <dbReference type="PIRSR" id="PIRSR006615-1"/>
    </source>
</evidence>
<name>A0ABD5X2I7_9EURY</name>
<dbReference type="Pfam" id="PF02074">
    <property type="entry name" value="Peptidase_M32"/>
    <property type="match status" value="1"/>
</dbReference>
<dbReference type="CDD" id="cd06460">
    <property type="entry name" value="M32_Taq"/>
    <property type="match status" value="1"/>
</dbReference>
<reference evidence="4 5" key="1">
    <citation type="journal article" date="2019" name="Int. J. Syst. Evol. Microbiol.">
        <title>The Global Catalogue of Microorganisms (GCM) 10K type strain sequencing project: providing services to taxonomists for standard genome sequencing and annotation.</title>
        <authorList>
            <consortium name="The Broad Institute Genomics Platform"/>
            <consortium name="The Broad Institute Genome Sequencing Center for Infectious Disease"/>
            <person name="Wu L."/>
            <person name="Ma J."/>
        </authorList>
    </citation>
    <scope>NUCLEOTIDE SEQUENCE [LARGE SCALE GENOMIC DNA]</scope>
    <source>
        <strain evidence="4 5">DT55</strain>
    </source>
</reference>
<dbReference type="PANTHER" id="PTHR34217:SF1">
    <property type="entry name" value="CARBOXYPEPTIDASE 1"/>
    <property type="match status" value="1"/>
</dbReference>
<dbReference type="EMBL" id="JBHTAG010000003">
    <property type="protein sequence ID" value="MFC7097782.1"/>
    <property type="molecule type" value="Genomic_DNA"/>
</dbReference>
<dbReference type="AlphaFoldDB" id="A0ABD5X2I7"/>
<evidence type="ECO:0000256" key="3">
    <source>
        <dbReference type="PIRSR" id="PIRSR006615-2"/>
    </source>
</evidence>
<keyword evidence="2" id="KW-0862">Zinc</keyword>
<dbReference type="PIRSF" id="PIRSF006615">
    <property type="entry name" value="Zn_crbxpep_Taq"/>
    <property type="match status" value="1"/>
</dbReference>
<comment type="catalytic activity">
    <reaction evidence="1">
        <text>Release of a C-terminal amino acid with broad specificity, except for -Pro.</text>
        <dbReference type="EC" id="3.4.17.19"/>
    </reaction>
</comment>
<keyword evidence="1 4" id="KW-0121">Carboxypeptidase</keyword>